<dbReference type="FunFam" id="3.90.640.10:FF:000002">
    <property type="entry name" value="Heat shock 70 kDa"/>
    <property type="match status" value="1"/>
</dbReference>
<dbReference type="FunFam" id="3.30.420.40:FF:000172">
    <property type="entry name" value="Heat shock 70 kDa protein"/>
    <property type="match status" value="1"/>
</dbReference>
<dbReference type="SUPFAM" id="SSF53067">
    <property type="entry name" value="Actin-like ATPase domain"/>
    <property type="match status" value="2"/>
</dbReference>
<accession>G0VDK4</accession>
<keyword evidence="8" id="KW-1185">Reference proteome</keyword>
<dbReference type="Proteomes" id="UP000001640">
    <property type="component" value="Chromosome 3"/>
</dbReference>
<dbReference type="PROSITE" id="PS00297">
    <property type="entry name" value="HSP70_1"/>
    <property type="match status" value="1"/>
</dbReference>
<dbReference type="PROSITE" id="PS00329">
    <property type="entry name" value="HSP70_2"/>
    <property type="match status" value="1"/>
</dbReference>
<organism evidence="7 8">
    <name type="scientific">Naumovozyma castellii</name>
    <name type="common">Yeast</name>
    <name type="synonym">Saccharomyces castellii</name>
    <dbReference type="NCBI Taxonomy" id="27288"/>
    <lineage>
        <taxon>Eukaryota</taxon>
        <taxon>Fungi</taxon>
        <taxon>Dikarya</taxon>
        <taxon>Ascomycota</taxon>
        <taxon>Saccharomycotina</taxon>
        <taxon>Saccharomycetes</taxon>
        <taxon>Saccharomycetales</taxon>
        <taxon>Saccharomycetaceae</taxon>
        <taxon>Naumovozyma</taxon>
    </lineage>
</organism>
<dbReference type="EMBL" id="HE576754">
    <property type="protein sequence ID" value="CCC69566.1"/>
    <property type="molecule type" value="Genomic_DNA"/>
</dbReference>
<dbReference type="GeneID" id="96903147"/>
<evidence type="ECO:0000256" key="3">
    <source>
        <dbReference type="ARBA" id="ARBA00022840"/>
    </source>
</evidence>
<dbReference type="GO" id="GO:0005524">
    <property type="term" value="F:ATP binding"/>
    <property type="evidence" value="ECO:0007669"/>
    <property type="project" value="UniProtKB-KW"/>
</dbReference>
<dbReference type="OrthoDB" id="2401965at2759"/>
<keyword evidence="3 5" id="KW-0067">ATP-binding</keyword>
<dbReference type="Gene3D" id="3.30.420.40">
    <property type="match status" value="2"/>
</dbReference>
<feature type="compositionally biased region" description="Gly residues" evidence="6">
    <location>
        <begin position="610"/>
        <end position="621"/>
    </location>
</feature>
<dbReference type="Gene3D" id="3.30.30.30">
    <property type="match status" value="1"/>
</dbReference>
<dbReference type="NCBIfam" id="NF001413">
    <property type="entry name" value="PRK00290.1"/>
    <property type="match status" value="1"/>
</dbReference>
<reference key="2">
    <citation type="submission" date="2011-08" db="EMBL/GenBank/DDBJ databases">
        <title>Genome sequence of Naumovozyma castellii.</title>
        <authorList>
            <person name="Gordon J.L."/>
            <person name="Armisen D."/>
            <person name="Proux-Wera E."/>
            <person name="OhEigeartaigh S.S."/>
            <person name="Byrne K.P."/>
            <person name="Wolfe K.H."/>
        </authorList>
    </citation>
    <scope>NUCLEOTIDE SEQUENCE</scope>
    <source>
        <strain>Type strain:CBS 4309</strain>
    </source>
</reference>
<feature type="region of interest" description="Disordered" evidence="6">
    <location>
        <begin position="606"/>
        <end position="640"/>
    </location>
</feature>
<dbReference type="PRINTS" id="PR00301">
    <property type="entry name" value="HEATSHOCK70"/>
</dbReference>
<dbReference type="InParanoid" id="G0VDK4"/>
<evidence type="ECO:0000256" key="6">
    <source>
        <dbReference type="SAM" id="MobiDB-lite"/>
    </source>
</evidence>
<proteinExistence type="inferred from homology"/>
<dbReference type="FunCoup" id="G0VDK4">
    <property type="interactions" value="2368"/>
</dbReference>
<dbReference type="InterPro" id="IPR029048">
    <property type="entry name" value="HSP70_C_sf"/>
</dbReference>
<protein>
    <recommendedName>
        <fullName evidence="9">Heat shock protein SSA2</fullName>
    </recommendedName>
</protein>
<dbReference type="RefSeq" id="XP_003675930.1">
    <property type="nucleotide sequence ID" value="XM_003675882.1"/>
</dbReference>
<sequence length="640" mass="69457">MSKAVGIDLGTTYSCVAHFSNDRVEILANDQGNRTTPSFVAFTDTERLIGDAAKNQAAMNPANTVFDAKRLIGRNFSDPEVQMDAKHFPFKLIDVEGKPQIQVEFKGETKQFTPEQISSMVLGKMKETAEQYLGCQVNDAVVTVPAYFNDSQRQATKDAGTIAGLNVLRIINEPTAAAIAYGLDKKGGEENVLIFDLGGGTFDVSLLSIEDGIFEVKATAGDTHLGGEDFDNRLVNHFVQEFKRKNKKDLTTNQRALRRLRTACERAKRTLSSSAQTSVEIDSLFEGIDFYTSITRARFEELCADLFRSTLDPVEKVLRDAKLDKSAVHEIVLVGGSTRIPKVQKLVTDYFNGKEPNRSINPDEAVAYGAAVQAAILTGDQSSKTQDLLLLDVAPLSLGIETAGGVMTKLIPRNSTIPTKKSEIFSTYADNQPGVLIQVFEGERAKTKDNNLLGKFELSGIPPAPRGVPQIEVTFDVDSNGILNVSAVEKGTGKSNKITITNDKGRLSKDDIERMVAEAEKFKEEDEKESARIASKNQLESIAYSLKSTVSEAGDKLEEADKEAVTKKADETIAWLDSNLTATKEEFDDQLKELQEVANPIMSKMYAAGGEPGAAPGGFPAGGAPPPAPEAEGPTVEEVD</sequence>
<dbReference type="FunFam" id="3.30.420.40:FF:000026">
    <property type="entry name" value="Heat shock protein 70"/>
    <property type="match status" value="1"/>
</dbReference>
<dbReference type="AlphaFoldDB" id="G0VDK4"/>
<evidence type="ECO:0000256" key="2">
    <source>
        <dbReference type="ARBA" id="ARBA00022741"/>
    </source>
</evidence>
<dbReference type="FunFam" id="1.20.1270.10:FF:000016">
    <property type="entry name" value="Heat shock protein 70"/>
    <property type="match status" value="1"/>
</dbReference>
<dbReference type="InterPro" id="IPR018181">
    <property type="entry name" value="Heat_shock_70_CS"/>
</dbReference>
<keyword evidence="4" id="KW-0346">Stress response</keyword>
<dbReference type="STRING" id="1064592.G0VDK4"/>
<dbReference type="Gene3D" id="1.20.1270.10">
    <property type="match status" value="1"/>
</dbReference>
<dbReference type="InterPro" id="IPR043129">
    <property type="entry name" value="ATPase_NBD"/>
</dbReference>
<evidence type="ECO:0000313" key="8">
    <source>
        <dbReference type="Proteomes" id="UP000001640"/>
    </source>
</evidence>
<dbReference type="Pfam" id="PF00012">
    <property type="entry name" value="HSP70"/>
    <property type="match status" value="1"/>
</dbReference>
<dbReference type="eggNOG" id="KOG0101">
    <property type="taxonomic scope" value="Eukaryota"/>
</dbReference>
<evidence type="ECO:0008006" key="9">
    <source>
        <dbReference type="Google" id="ProtNLM"/>
    </source>
</evidence>
<name>G0VDK4_NAUCA</name>
<dbReference type="InterPro" id="IPR029047">
    <property type="entry name" value="HSP70_peptide-bd_sf"/>
</dbReference>
<dbReference type="HOGENOM" id="CLU_005965_7_0_1"/>
<dbReference type="SUPFAM" id="SSF100920">
    <property type="entry name" value="Heat shock protein 70kD (HSP70), peptide-binding domain"/>
    <property type="match status" value="1"/>
</dbReference>
<dbReference type="PROSITE" id="PS01036">
    <property type="entry name" value="HSP70_3"/>
    <property type="match status" value="1"/>
</dbReference>
<dbReference type="SUPFAM" id="SSF100934">
    <property type="entry name" value="Heat shock protein 70kD (HSP70), C-terminal subdomain"/>
    <property type="match status" value="1"/>
</dbReference>
<gene>
    <name evidence="7" type="primary">NCAS0C05760</name>
    <name evidence="7" type="ordered locus">NCAS_0C05760</name>
</gene>
<dbReference type="FunFam" id="2.60.34.10:FF:000002">
    <property type="entry name" value="Heat shock 70 kDa"/>
    <property type="match status" value="1"/>
</dbReference>
<dbReference type="FunFam" id="3.30.30.30:FF:000001">
    <property type="entry name" value="heat shock 70 kDa protein-like"/>
    <property type="match status" value="1"/>
</dbReference>
<dbReference type="CDD" id="cd10233">
    <property type="entry name" value="ASKHA_NBD_HSP70_HSPA1"/>
    <property type="match status" value="1"/>
</dbReference>
<evidence type="ECO:0000256" key="5">
    <source>
        <dbReference type="RuleBase" id="RU003322"/>
    </source>
</evidence>
<dbReference type="PANTHER" id="PTHR19375">
    <property type="entry name" value="HEAT SHOCK PROTEIN 70KDA"/>
    <property type="match status" value="1"/>
</dbReference>
<reference evidence="7 8" key="1">
    <citation type="journal article" date="2011" name="Proc. Natl. Acad. Sci. U.S.A.">
        <title>Evolutionary erosion of yeast sex chromosomes by mating-type switching accidents.</title>
        <authorList>
            <person name="Gordon J.L."/>
            <person name="Armisen D."/>
            <person name="Proux-Wera E."/>
            <person name="Oheigeartaigh S.S."/>
            <person name="Byrne K.P."/>
            <person name="Wolfe K.H."/>
        </authorList>
    </citation>
    <scope>NUCLEOTIDE SEQUENCE [LARGE SCALE GENOMIC DNA]</scope>
    <source>
        <strain evidence="8">ATCC 76901 / BCRC 22586 / CBS 4309 / NBRC 1992 / NRRL Y-12630</strain>
    </source>
</reference>
<dbReference type="Gene3D" id="3.90.640.10">
    <property type="entry name" value="Actin, Chain A, domain 4"/>
    <property type="match status" value="1"/>
</dbReference>
<keyword evidence="2 5" id="KW-0547">Nucleotide-binding</keyword>
<dbReference type="InterPro" id="IPR013126">
    <property type="entry name" value="Hsp_70_fam"/>
</dbReference>
<evidence type="ECO:0000313" key="7">
    <source>
        <dbReference type="EMBL" id="CCC69566.1"/>
    </source>
</evidence>
<evidence type="ECO:0000256" key="1">
    <source>
        <dbReference type="ARBA" id="ARBA00007381"/>
    </source>
</evidence>
<dbReference type="KEGG" id="ncs:NCAS_0C05760"/>
<dbReference type="Gene3D" id="2.60.34.10">
    <property type="entry name" value="Substrate Binding Domain Of DNAk, Chain A, domain 1"/>
    <property type="match status" value="1"/>
</dbReference>
<comment type="similarity">
    <text evidence="1 5">Belongs to the heat shock protein 70 family.</text>
</comment>
<dbReference type="GO" id="GO:0140662">
    <property type="term" value="F:ATP-dependent protein folding chaperone"/>
    <property type="evidence" value="ECO:0007669"/>
    <property type="project" value="InterPro"/>
</dbReference>
<dbReference type="OMA" id="AYTKNQD"/>
<evidence type="ECO:0000256" key="4">
    <source>
        <dbReference type="ARBA" id="ARBA00023016"/>
    </source>
</evidence>